<evidence type="ECO:0000313" key="1">
    <source>
        <dbReference type="EMBL" id="KAJ7413012.1"/>
    </source>
</evidence>
<sequence length="208" mass="23503">MLKDNKKGFKYISCESKPMKKVDLLLNEVIEQHILDVISKQVKEKVITSQCGFTKEKSCLINLNAFYDGMAGWIDEERAVDIVHLDFSKAVGNVSHNTFMESNSVEKELEILIGKLLTMSQQCALVAKKKALGYNRKSADSKLREVILPLYSVLFQGYSSWSTVSSSKPLRHGSTGERYSMEEGYKYDLGDWSISPIKKDRGSWTCLA</sequence>
<name>A0ABQ9D5K3_9PASS</name>
<proteinExistence type="predicted"/>
<keyword evidence="2" id="KW-1185">Reference proteome</keyword>
<evidence type="ECO:0008006" key="3">
    <source>
        <dbReference type="Google" id="ProtNLM"/>
    </source>
</evidence>
<reference evidence="1" key="1">
    <citation type="submission" date="2019-10" db="EMBL/GenBank/DDBJ databases">
        <authorList>
            <person name="Soares A.E.R."/>
            <person name="Aleixo A."/>
            <person name="Schneider P."/>
            <person name="Miyaki C.Y."/>
            <person name="Schneider M.P."/>
            <person name="Mello C."/>
            <person name="Vasconcelos A.T.R."/>
        </authorList>
    </citation>
    <scope>NUCLEOTIDE SEQUENCE</scope>
    <source>
        <tissue evidence="1">Muscle</tissue>
    </source>
</reference>
<organism evidence="1 2">
    <name type="scientific">Willisornis vidua</name>
    <name type="common">Xingu scale-backed antbird</name>
    <dbReference type="NCBI Taxonomy" id="1566151"/>
    <lineage>
        <taxon>Eukaryota</taxon>
        <taxon>Metazoa</taxon>
        <taxon>Chordata</taxon>
        <taxon>Craniata</taxon>
        <taxon>Vertebrata</taxon>
        <taxon>Euteleostomi</taxon>
        <taxon>Archelosauria</taxon>
        <taxon>Archosauria</taxon>
        <taxon>Dinosauria</taxon>
        <taxon>Saurischia</taxon>
        <taxon>Theropoda</taxon>
        <taxon>Coelurosauria</taxon>
        <taxon>Aves</taxon>
        <taxon>Neognathae</taxon>
        <taxon>Neoaves</taxon>
        <taxon>Telluraves</taxon>
        <taxon>Australaves</taxon>
        <taxon>Passeriformes</taxon>
        <taxon>Thamnophilidae</taxon>
        <taxon>Willisornis</taxon>
    </lineage>
</organism>
<accession>A0ABQ9D5K3</accession>
<comment type="caution">
    <text evidence="1">The sequence shown here is derived from an EMBL/GenBank/DDBJ whole genome shotgun (WGS) entry which is preliminary data.</text>
</comment>
<dbReference type="Proteomes" id="UP001145742">
    <property type="component" value="Unassembled WGS sequence"/>
</dbReference>
<dbReference type="EMBL" id="WHWB01034179">
    <property type="protein sequence ID" value="KAJ7413012.1"/>
    <property type="molecule type" value="Genomic_DNA"/>
</dbReference>
<evidence type="ECO:0000313" key="2">
    <source>
        <dbReference type="Proteomes" id="UP001145742"/>
    </source>
</evidence>
<protein>
    <recommendedName>
        <fullName evidence="3">Reverse transcriptase domain-containing protein</fullName>
    </recommendedName>
</protein>
<gene>
    <name evidence="1" type="ORF">WISP_93484</name>
</gene>